<reference evidence="1" key="2">
    <citation type="journal article" date="2021" name="Genome Biol. Evol.">
        <title>Developing a high-quality reference genome for a parasitic bivalve with doubly uniparental inheritance (Bivalvia: Unionida).</title>
        <authorList>
            <person name="Smith C.H."/>
        </authorList>
    </citation>
    <scope>NUCLEOTIDE SEQUENCE</scope>
    <source>
        <strain evidence="1">CHS0354</strain>
        <tissue evidence="1">Mantle</tissue>
    </source>
</reference>
<gene>
    <name evidence="1" type="ORF">CHS0354_023687</name>
</gene>
<dbReference type="Proteomes" id="UP001195483">
    <property type="component" value="Unassembled WGS sequence"/>
</dbReference>
<protein>
    <submittedName>
        <fullName evidence="1">Uncharacterized protein</fullName>
    </submittedName>
</protein>
<organism evidence="1 2">
    <name type="scientific">Potamilus streckersoni</name>
    <dbReference type="NCBI Taxonomy" id="2493646"/>
    <lineage>
        <taxon>Eukaryota</taxon>
        <taxon>Metazoa</taxon>
        <taxon>Spiralia</taxon>
        <taxon>Lophotrochozoa</taxon>
        <taxon>Mollusca</taxon>
        <taxon>Bivalvia</taxon>
        <taxon>Autobranchia</taxon>
        <taxon>Heteroconchia</taxon>
        <taxon>Palaeoheterodonta</taxon>
        <taxon>Unionida</taxon>
        <taxon>Unionoidea</taxon>
        <taxon>Unionidae</taxon>
        <taxon>Ambleminae</taxon>
        <taxon>Lampsilini</taxon>
        <taxon>Potamilus</taxon>
    </lineage>
</organism>
<evidence type="ECO:0000313" key="1">
    <source>
        <dbReference type="EMBL" id="KAK3588926.1"/>
    </source>
</evidence>
<keyword evidence="2" id="KW-1185">Reference proteome</keyword>
<dbReference type="AlphaFoldDB" id="A0AAE0SBJ6"/>
<sequence>MDQILRGYTDLKSMIDSVVKLNSIGTSEFLMNRSINIDALLQITYPDLFMGLCKNGTLSEFISRSGQNSSIANDLENVLCFYPEPFWQALQNRTEANILQQQPKFESMKTGLSDAQGPYLNYDASS</sequence>
<dbReference type="EMBL" id="JAEAOA010001426">
    <property type="protein sequence ID" value="KAK3588926.1"/>
    <property type="molecule type" value="Genomic_DNA"/>
</dbReference>
<name>A0AAE0SBJ6_9BIVA</name>
<evidence type="ECO:0000313" key="2">
    <source>
        <dbReference type="Proteomes" id="UP001195483"/>
    </source>
</evidence>
<reference evidence="1" key="1">
    <citation type="journal article" date="2021" name="Genome Biol. Evol.">
        <title>A High-Quality Reference Genome for a Parasitic Bivalve with Doubly Uniparental Inheritance (Bivalvia: Unionida).</title>
        <authorList>
            <person name="Smith C.H."/>
        </authorList>
    </citation>
    <scope>NUCLEOTIDE SEQUENCE</scope>
    <source>
        <strain evidence="1">CHS0354</strain>
    </source>
</reference>
<accession>A0AAE0SBJ6</accession>
<reference evidence="1" key="3">
    <citation type="submission" date="2023-05" db="EMBL/GenBank/DDBJ databases">
        <authorList>
            <person name="Smith C.H."/>
        </authorList>
    </citation>
    <scope>NUCLEOTIDE SEQUENCE</scope>
    <source>
        <strain evidence="1">CHS0354</strain>
        <tissue evidence="1">Mantle</tissue>
    </source>
</reference>
<proteinExistence type="predicted"/>
<comment type="caution">
    <text evidence="1">The sequence shown here is derived from an EMBL/GenBank/DDBJ whole genome shotgun (WGS) entry which is preliminary data.</text>
</comment>